<dbReference type="AlphaFoldDB" id="A0A1F7GUC8"/>
<sequence>MNGELMSLNGGSIMYRPVGESPLDPPDDREDLTIRHYDEAVQGMINQIALAMQSGVLEEDY</sequence>
<proteinExistence type="predicted"/>
<evidence type="ECO:0000256" key="1">
    <source>
        <dbReference type="SAM" id="MobiDB-lite"/>
    </source>
</evidence>
<evidence type="ECO:0000313" key="2">
    <source>
        <dbReference type="EMBL" id="OGK22568.1"/>
    </source>
</evidence>
<evidence type="ECO:0000313" key="3">
    <source>
        <dbReference type="Proteomes" id="UP000177159"/>
    </source>
</evidence>
<dbReference type="Proteomes" id="UP000177159">
    <property type="component" value="Unassembled WGS sequence"/>
</dbReference>
<name>A0A1F7GUC8_9BACT</name>
<accession>A0A1F7GUC8</accession>
<protein>
    <submittedName>
        <fullName evidence="2">Uncharacterized protein</fullName>
    </submittedName>
</protein>
<feature type="region of interest" description="Disordered" evidence="1">
    <location>
        <begin position="1"/>
        <end position="30"/>
    </location>
</feature>
<reference evidence="2 3" key="1">
    <citation type="journal article" date="2016" name="Nat. Commun.">
        <title>Thousands of microbial genomes shed light on interconnected biogeochemical processes in an aquifer system.</title>
        <authorList>
            <person name="Anantharaman K."/>
            <person name="Brown C.T."/>
            <person name="Hug L.A."/>
            <person name="Sharon I."/>
            <person name="Castelle C.J."/>
            <person name="Probst A.J."/>
            <person name="Thomas B.C."/>
            <person name="Singh A."/>
            <person name="Wilkins M.J."/>
            <person name="Karaoz U."/>
            <person name="Brodie E.L."/>
            <person name="Williams K.H."/>
            <person name="Hubbard S.S."/>
            <person name="Banfield J.F."/>
        </authorList>
    </citation>
    <scope>NUCLEOTIDE SEQUENCE [LARGE SCALE GENOMIC DNA]</scope>
</reference>
<organism evidence="2 3">
    <name type="scientific">Candidatus Roizmanbacteria bacterium RIFCSPHIGHO2_02_FULL_37_24</name>
    <dbReference type="NCBI Taxonomy" id="1802037"/>
    <lineage>
        <taxon>Bacteria</taxon>
        <taxon>Candidatus Roizmaniibacteriota</taxon>
    </lineage>
</organism>
<gene>
    <name evidence="2" type="ORF">A3C24_05400</name>
</gene>
<dbReference type="EMBL" id="MFZM01000041">
    <property type="protein sequence ID" value="OGK22568.1"/>
    <property type="molecule type" value="Genomic_DNA"/>
</dbReference>
<comment type="caution">
    <text evidence="2">The sequence shown here is derived from an EMBL/GenBank/DDBJ whole genome shotgun (WGS) entry which is preliminary data.</text>
</comment>